<sequence>MEKQFEFFTFGVLKVFSEKFKLFLNIVIEKAKGIIQSILEIINKSIVFLTKKRNEFLNLKYFFIQRKPNKLDELSENKKDSTIWKNNSMISEATISIQSIKLTNWSLKKKSIKDLNTKKKSSYKKNRKNEKRRKEKRTCNSRDKYSFEEKNL</sequence>
<evidence type="ECO:0000313" key="2">
    <source>
        <dbReference type="EMBL" id="WVY89109.1"/>
    </source>
</evidence>
<protein>
    <recommendedName>
        <fullName evidence="4">Protein TIC 214</fullName>
    </recommendedName>
</protein>
<geneLocation type="chloroplast" evidence="2"/>
<evidence type="ECO:0008006" key="4">
    <source>
        <dbReference type="Google" id="ProtNLM"/>
    </source>
</evidence>
<keyword evidence="2" id="KW-0934">Plastid</keyword>
<dbReference type="EMBL" id="CP144689">
    <property type="protein sequence ID" value="WVY89109.1"/>
    <property type="molecule type" value="Genomic_DNA"/>
</dbReference>
<feature type="compositionally biased region" description="Basic and acidic residues" evidence="1">
    <location>
        <begin position="137"/>
        <end position="152"/>
    </location>
</feature>
<evidence type="ECO:0000256" key="1">
    <source>
        <dbReference type="SAM" id="MobiDB-lite"/>
    </source>
</evidence>
<accession>A0AAQ3MDD1</accession>
<organism evidence="2 3">
    <name type="scientific">Vigna mungo</name>
    <name type="common">Black gram</name>
    <name type="synonym">Phaseolus mungo</name>
    <dbReference type="NCBI Taxonomy" id="3915"/>
    <lineage>
        <taxon>Eukaryota</taxon>
        <taxon>Viridiplantae</taxon>
        <taxon>Streptophyta</taxon>
        <taxon>Embryophyta</taxon>
        <taxon>Tracheophyta</taxon>
        <taxon>Spermatophyta</taxon>
        <taxon>Magnoliopsida</taxon>
        <taxon>eudicotyledons</taxon>
        <taxon>Gunneridae</taxon>
        <taxon>Pentapetalae</taxon>
        <taxon>rosids</taxon>
        <taxon>fabids</taxon>
        <taxon>Fabales</taxon>
        <taxon>Fabaceae</taxon>
        <taxon>Papilionoideae</taxon>
        <taxon>50 kb inversion clade</taxon>
        <taxon>NPAAA clade</taxon>
        <taxon>indigoferoid/millettioid clade</taxon>
        <taxon>Phaseoleae</taxon>
        <taxon>Vigna</taxon>
    </lineage>
</organism>
<feature type="compositionally biased region" description="Basic residues" evidence="1">
    <location>
        <begin position="118"/>
        <end position="136"/>
    </location>
</feature>
<proteinExistence type="predicted"/>
<dbReference type="AlphaFoldDB" id="A0AAQ3MDD1"/>
<gene>
    <name evidence="2" type="ORF">V8G54_037959</name>
</gene>
<keyword evidence="3" id="KW-1185">Reference proteome</keyword>
<feature type="region of interest" description="Disordered" evidence="1">
    <location>
        <begin position="118"/>
        <end position="152"/>
    </location>
</feature>
<evidence type="ECO:0000313" key="3">
    <source>
        <dbReference type="Proteomes" id="UP001374535"/>
    </source>
</evidence>
<name>A0AAQ3MDD1_VIGMU</name>
<reference evidence="2 3" key="1">
    <citation type="journal article" date="2023" name="Life. Sci Alliance">
        <title>Evolutionary insights into 3D genome organization and epigenetic landscape of Vigna mungo.</title>
        <authorList>
            <person name="Junaid A."/>
            <person name="Singh B."/>
            <person name="Bhatia S."/>
        </authorList>
    </citation>
    <scope>NUCLEOTIDE SEQUENCE [LARGE SCALE GENOMIC DNA]</scope>
    <source>
        <strain evidence="2">Urdbean</strain>
    </source>
</reference>
<dbReference type="Proteomes" id="UP001374535">
    <property type="component" value="Chloroplast Pltd"/>
</dbReference>
<keyword evidence="2" id="KW-0150">Chloroplast</keyword>